<dbReference type="SUPFAM" id="SSF54826">
    <property type="entry name" value="Enolase N-terminal domain-like"/>
    <property type="match status" value="1"/>
</dbReference>
<dbReference type="InterPro" id="IPR029017">
    <property type="entry name" value="Enolase-like_N"/>
</dbReference>
<reference evidence="1" key="1">
    <citation type="submission" date="2018-05" db="EMBL/GenBank/DDBJ databases">
        <authorList>
            <person name="Lanie J.A."/>
            <person name="Ng W.-L."/>
            <person name="Kazmierczak K.M."/>
            <person name="Andrzejewski T.M."/>
            <person name="Davidsen T.M."/>
            <person name="Wayne K.J."/>
            <person name="Tettelin H."/>
            <person name="Glass J.I."/>
            <person name="Rusch D."/>
            <person name="Podicherti R."/>
            <person name="Tsui H.-C.T."/>
            <person name="Winkler M.E."/>
        </authorList>
    </citation>
    <scope>NUCLEOTIDE SEQUENCE</scope>
</reference>
<accession>A0A382JK02</accession>
<sequence>MEFISDDNISGISEITDTQLNSSVSELVAKLSNKFRGQTLNDEEQLLEYIKYDELKATNSLVLATAISGIRSAFLDLFSRRMEMSLKKFLCINSNIDLNFSNEIELYANINRSLLPDNNGPVERSSRTFANEALSAVKRGFKTVKCAPFDECKAPFNTQNCLPSEAIVGLE</sequence>
<dbReference type="Gene3D" id="3.20.20.120">
    <property type="entry name" value="Enolase-like C-terminal domain"/>
    <property type="match status" value="1"/>
</dbReference>
<dbReference type="Gene3D" id="3.30.390.10">
    <property type="entry name" value="Enolase-like, N-terminal domain"/>
    <property type="match status" value="1"/>
</dbReference>
<protein>
    <submittedName>
        <fullName evidence="1">Uncharacterized protein</fullName>
    </submittedName>
</protein>
<proteinExistence type="predicted"/>
<dbReference type="AlphaFoldDB" id="A0A382JK02"/>
<dbReference type="InterPro" id="IPR036849">
    <property type="entry name" value="Enolase-like_C_sf"/>
</dbReference>
<evidence type="ECO:0000313" key="1">
    <source>
        <dbReference type="EMBL" id="SVC12734.1"/>
    </source>
</evidence>
<feature type="non-terminal residue" evidence="1">
    <location>
        <position position="171"/>
    </location>
</feature>
<name>A0A382JK02_9ZZZZ</name>
<dbReference type="EMBL" id="UINC01074991">
    <property type="protein sequence ID" value="SVC12734.1"/>
    <property type="molecule type" value="Genomic_DNA"/>
</dbReference>
<organism evidence="1">
    <name type="scientific">marine metagenome</name>
    <dbReference type="NCBI Taxonomy" id="408172"/>
    <lineage>
        <taxon>unclassified sequences</taxon>
        <taxon>metagenomes</taxon>
        <taxon>ecological metagenomes</taxon>
    </lineage>
</organism>
<gene>
    <name evidence="1" type="ORF">METZ01_LOCUS265588</name>
</gene>